<dbReference type="PANTHER" id="PTHR20883:SF48">
    <property type="entry name" value="ECTOINE DIOXYGENASE"/>
    <property type="match status" value="1"/>
</dbReference>
<dbReference type="Proteomes" id="UP000278222">
    <property type="component" value="Unassembled WGS sequence"/>
</dbReference>
<dbReference type="Gene3D" id="2.60.120.620">
    <property type="entry name" value="q2cbj1_9rhob like domain"/>
    <property type="match status" value="1"/>
</dbReference>
<dbReference type="OrthoDB" id="9791262at2"/>
<proteinExistence type="predicted"/>
<organism evidence="2 3">
    <name type="scientific">Stella humosa</name>
    <dbReference type="NCBI Taxonomy" id="94"/>
    <lineage>
        <taxon>Bacteria</taxon>
        <taxon>Pseudomonadati</taxon>
        <taxon>Pseudomonadota</taxon>
        <taxon>Alphaproteobacteria</taxon>
        <taxon>Rhodospirillales</taxon>
        <taxon>Stellaceae</taxon>
        <taxon>Stella</taxon>
    </lineage>
</organism>
<dbReference type="EMBL" id="RJKX01000011">
    <property type="protein sequence ID" value="ROQ01968.1"/>
    <property type="molecule type" value="Genomic_DNA"/>
</dbReference>
<reference evidence="2 3" key="1">
    <citation type="submission" date="2018-11" db="EMBL/GenBank/DDBJ databases">
        <title>Genomic Encyclopedia of Type Strains, Phase IV (KMG-IV): sequencing the most valuable type-strain genomes for metagenomic binning, comparative biology and taxonomic classification.</title>
        <authorList>
            <person name="Goeker M."/>
        </authorList>
    </citation>
    <scope>NUCLEOTIDE SEQUENCE [LARGE SCALE GENOMIC DNA]</scope>
    <source>
        <strain evidence="2 3">DSM 5900</strain>
    </source>
</reference>
<dbReference type="AlphaFoldDB" id="A0A3N1MEI2"/>
<sequence>MSLTAEPLSSRTSGTSLTPEQVARYRRDGYLFPIPVLTPAEAALYRGRLESFEAREKRALRGALRHKSHLLFPWLWDLVHHPKILDAVEGILGPNFHCWSSSFFIKEAQDPGFVSWHQDSTYWGLSEPEVITAWVALSPSTIEAGAMKVIPGSQGEQVAHTDTYDANNMLTRGQELAVEVDESQAVDLVLQPGEMSLHHVRIFHGSEPNRAQDRRIGFAIRYIPTHVRQVIGPRDGAVLVRGVDAFNNFEQEPAPDGEMSPGALAAHQAAAERQAAILYAGTQTTSFENVVRN</sequence>
<evidence type="ECO:0000313" key="2">
    <source>
        <dbReference type="EMBL" id="ROQ01968.1"/>
    </source>
</evidence>
<dbReference type="Pfam" id="PF05721">
    <property type="entry name" value="PhyH"/>
    <property type="match status" value="1"/>
</dbReference>
<gene>
    <name evidence="2" type="ORF">EDC65_1155</name>
</gene>
<comment type="cofactor">
    <cofactor evidence="1">
        <name>Fe(2+)</name>
        <dbReference type="ChEBI" id="CHEBI:29033"/>
    </cofactor>
</comment>
<evidence type="ECO:0000256" key="1">
    <source>
        <dbReference type="ARBA" id="ARBA00001954"/>
    </source>
</evidence>
<accession>A0A3N1MEI2</accession>
<comment type="caution">
    <text evidence="2">The sequence shown here is derived from an EMBL/GenBank/DDBJ whole genome shotgun (WGS) entry which is preliminary data.</text>
</comment>
<dbReference type="GO" id="GO:0005506">
    <property type="term" value="F:iron ion binding"/>
    <property type="evidence" value="ECO:0007669"/>
    <property type="project" value="UniProtKB-ARBA"/>
</dbReference>
<evidence type="ECO:0000313" key="3">
    <source>
        <dbReference type="Proteomes" id="UP000278222"/>
    </source>
</evidence>
<dbReference type="RefSeq" id="WP_123688674.1">
    <property type="nucleotide sequence ID" value="NZ_AP019700.1"/>
</dbReference>
<dbReference type="SUPFAM" id="SSF51197">
    <property type="entry name" value="Clavaminate synthase-like"/>
    <property type="match status" value="1"/>
</dbReference>
<keyword evidence="3" id="KW-1185">Reference proteome</keyword>
<dbReference type="InterPro" id="IPR008775">
    <property type="entry name" value="Phytyl_CoA_dOase-like"/>
</dbReference>
<dbReference type="GO" id="GO:0016706">
    <property type="term" value="F:2-oxoglutarate-dependent dioxygenase activity"/>
    <property type="evidence" value="ECO:0007669"/>
    <property type="project" value="UniProtKB-ARBA"/>
</dbReference>
<protein>
    <submittedName>
        <fullName evidence="2">Chlorinating enzyme</fullName>
    </submittedName>
</protein>
<name>A0A3N1MEI2_9PROT</name>
<dbReference type="PANTHER" id="PTHR20883">
    <property type="entry name" value="PHYTANOYL-COA DIOXYGENASE DOMAIN CONTAINING 1"/>
    <property type="match status" value="1"/>
</dbReference>